<sequence>MKTFATISAATAASMMFGAAAMAEAPNAGPDDYLNDVRLGEKVDRICFRDQINDFREGTESTIIVERGAKDYLIQTDKPCNELDGAQTISLNNAFSSGRCVTSYDRFSASKNTFGNASDPAYLCRIKAIYEWNEDALSTDVASVD</sequence>
<name>A0A399RGC8_9PROT</name>
<keyword evidence="1" id="KW-0732">Signal</keyword>
<evidence type="ECO:0000313" key="3">
    <source>
        <dbReference type="Proteomes" id="UP000265845"/>
    </source>
</evidence>
<accession>A0A399RGC8</accession>
<keyword evidence="3" id="KW-1185">Reference proteome</keyword>
<comment type="caution">
    <text evidence="2">The sequence shown here is derived from an EMBL/GenBank/DDBJ whole genome shotgun (WGS) entry which is preliminary data.</text>
</comment>
<dbReference type="AlphaFoldDB" id="A0A399RGC8"/>
<evidence type="ECO:0000256" key="1">
    <source>
        <dbReference type="SAM" id="SignalP"/>
    </source>
</evidence>
<proteinExistence type="predicted"/>
<feature type="chain" id="PRO_5017295071" evidence="1">
    <location>
        <begin position="24"/>
        <end position="145"/>
    </location>
</feature>
<dbReference type="Pfam" id="PF20101">
    <property type="entry name" value="DUF6491"/>
    <property type="match status" value="1"/>
</dbReference>
<feature type="signal peptide" evidence="1">
    <location>
        <begin position="1"/>
        <end position="23"/>
    </location>
</feature>
<dbReference type="InterPro" id="IPR045500">
    <property type="entry name" value="DUF6491"/>
</dbReference>
<dbReference type="RefSeq" id="WP_119454142.1">
    <property type="nucleotide sequence ID" value="NZ_QWGA01000007.1"/>
</dbReference>
<protein>
    <submittedName>
        <fullName evidence="2">Uncharacterized protein</fullName>
    </submittedName>
</protein>
<evidence type="ECO:0000313" key="2">
    <source>
        <dbReference type="EMBL" id="RIJ28719.1"/>
    </source>
</evidence>
<dbReference type="EMBL" id="QWGA01000007">
    <property type="protein sequence ID" value="RIJ28719.1"/>
    <property type="molecule type" value="Genomic_DNA"/>
</dbReference>
<dbReference type="Proteomes" id="UP000265845">
    <property type="component" value="Unassembled WGS sequence"/>
</dbReference>
<organism evidence="2 3">
    <name type="scientific">Henriciella algicola</name>
    <dbReference type="NCBI Taxonomy" id="1608422"/>
    <lineage>
        <taxon>Bacteria</taxon>
        <taxon>Pseudomonadati</taxon>
        <taxon>Pseudomonadota</taxon>
        <taxon>Alphaproteobacteria</taxon>
        <taxon>Hyphomonadales</taxon>
        <taxon>Hyphomonadaceae</taxon>
        <taxon>Henriciella</taxon>
    </lineage>
</organism>
<reference evidence="2 3" key="1">
    <citation type="submission" date="2018-08" db="EMBL/GenBank/DDBJ databases">
        <title>Henriciella mobilis sp. nov., isolated from seawater.</title>
        <authorList>
            <person name="Cheng H."/>
            <person name="Wu Y.-H."/>
            <person name="Xu X.-W."/>
            <person name="Guo L.-L."/>
        </authorList>
    </citation>
    <scope>NUCLEOTIDE SEQUENCE [LARGE SCALE GENOMIC DNA]</scope>
    <source>
        <strain evidence="2 3">CCUG67844</strain>
    </source>
</reference>
<dbReference type="OrthoDB" id="7630658at2"/>
<gene>
    <name evidence="2" type="ORF">D1222_10055</name>
</gene>